<sequence>MASYQIADLKVDVSGQNTILERQGSAYQAKWCGQPDIRIVVGESVSEKARLYPTMTPDEQGYFLSGGQFYTQLPDFDGFVLHASAVEVDGSAYLFSAGSGTGKSTHTMLWQSCLGSDRVRVINDDKPAIRLINGIFYCYGTPWSGKSGLSRNVRVPLGGIVFLVQSPQNHIAGLNGTKALKLLLQNTIRPRDLNRLETLLMLFNGLMVSIPVYELHCTQEPHAALLCCQTILHAKQKGMLR</sequence>
<accession>E6U3E0</accession>
<dbReference type="RefSeq" id="WP_013484802.1">
    <property type="nucleotide sequence ID" value="NC_014828.1"/>
</dbReference>
<dbReference type="Gene3D" id="3.40.50.300">
    <property type="entry name" value="P-loop containing nucleotide triphosphate hydrolases"/>
    <property type="match status" value="1"/>
</dbReference>
<reference evidence="1 2" key="1">
    <citation type="submission" date="2010-12" db="EMBL/GenBank/DDBJ databases">
        <title>Complete sequence of Ethanoligenens harbinense YUAN-3.</title>
        <authorList>
            <person name="Lucas S."/>
            <person name="Copeland A."/>
            <person name="Lapidus A."/>
            <person name="Cheng J.-F."/>
            <person name="Bruce D."/>
            <person name="Goodwin L."/>
            <person name="Pitluck S."/>
            <person name="Chertkov O."/>
            <person name="Misra M."/>
            <person name="Detter J.C."/>
            <person name="Han C."/>
            <person name="Tapia R."/>
            <person name="Land M."/>
            <person name="Hauser L."/>
            <person name="Jeffries C."/>
            <person name="Kyrpides N."/>
            <person name="Ivanova N."/>
            <person name="Mikhailova N."/>
            <person name="Wang A."/>
            <person name="Mouttaki H."/>
            <person name="He Z."/>
            <person name="Zhou J."/>
            <person name="Hemme C.L."/>
            <person name="Woyke T."/>
        </authorList>
    </citation>
    <scope>NUCLEOTIDE SEQUENCE [LARGE SCALE GENOMIC DNA]</scope>
    <source>
        <strain evidence="2">DSM 18485 / JCM 12961 / CGMCC 1.5033 / YUAN-3</strain>
    </source>
</reference>
<proteinExistence type="predicted"/>
<dbReference type="STRING" id="663278.Ethha_0865"/>
<dbReference type="InterPro" id="IPR027417">
    <property type="entry name" value="P-loop_NTPase"/>
</dbReference>
<organism evidence="1 2">
    <name type="scientific">Ethanoligenens harbinense (strain DSM 18485 / JCM 12961 / CGMCC 1.5033 / YUAN-3)</name>
    <dbReference type="NCBI Taxonomy" id="663278"/>
    <lineage>
        <taxon>Bacteria</taxon>
        <taxon>Bacillati</taxon>
        <taxon>Bacillota</taxon>
        <taxon>Clostridia</taxon>
        <taxon>Eubacteriales</taxon>
        <taxon>Oscillospiraceae</taxon>
        <taxon>Ethanoligenens</taxon>
    </lineage>
</organism>
<dbReference type="Proteomes" id="UP000001551">
    <property type="component" value="Chromosome"/>
</dbReference>
<dbReference type="SUPFAM" id="SSF53795">
    <property type="entry name" value="PEP carboxykinase-like"/>
    <property type="match status" value="1"/>
</dbReference>
<dbReference type="KEGG" id="eha:Ethha_0865"/>
<evidence type="ECO:0008006" key="3">
    <source>
        <dbReference type="Google" id="ProtNLM"/>
    </source>
</evidence>
<dbReference type="HOGENOM" id="CLU_078434_1_1_9"/>
<gene>
    <name evidence="1" type="ordered locus">Ethha_0865</name>
</gene>
<dbReference type="EMBL" id="CP002400">
    <property type="protein sequence ID" value="ADU26432.1"/>
    <property type="molecule type" value="Genomic_DNA"/>
</dbReference>
<protein>
    <recommendedName>
        <fullName evidence="3">SynChlorMet cassette protein ScmC</fullName>
    </recommendedName>
</protein>
<evidence type="ECO:0000313" key="2">
    <source>
        <dbReference type="Proteomes" id="UP000001551"/>
    </source>
</evidence>
<keyword evidence="2" id="KW-1185">Reference proteome</keyword>
<dbReference type="eggNOG" id="ENOG502ZDY4">
    <property type="taxonomic scope" value="Bacteria"/>
</dbReference>
<evidence type="ECO:0000313" key="1">
    <source>
        <dbReference type="EMBL" id="ADU26432.1"/>
    </source>
</evidence>
<name>E6U3E0_ETHHY</name>
<dbReference type="AlphaFoldDB" id="E6U3E0"/>